<dbReference type="Proteomes" id="UP000008076">
    <property type="component" value="Unassembled WGS sequence"/>
</dbReference>
<proteinExistence type="predicted"/>
<dbReference type="GeneID" id="5886571"/>
<feature type="transmembrane region" description="Helical" evidence="1">
    <location>
        <begin position="222"/>
        <end position="244"/>
    </location>
</feature>
<reference evidence="3" key="1">
    <citation type="submission" date="2007-12" db="EMBL/GenBank/DDBJ databases">
        <title>Annotation of Entamoeba dispar SAW760.</title>
        <authorList>
            <person name="Lorenzi H."/>
            <person name="Inman J."/>
            <person name="Schobel S."/>
            <person name="Amedeo P."/>
            <person name="Caler E."/>
        </authorList>
    </citation>
    <scope>NUCLEOTIDE SEQUENCE [LARGE SCALE GENOMIC DNA]</scope>
    <source>
        <strain evidence="3">ATCC PRA-260 / SAW760</strain>
    </source>
</reference>
<keyword evidence="1" id="KW-0812">Transmembrane</keyword>
<evidence type="ECO:0000313" key="2">
    <source>
        <dbReference type="EMBL" id="EDR22001.1"/>
    </source>
</evidence>
<accession>B0EU00</accession>
<evidence type="ECO:0000256" key="1">
    <source>
        <dbReference type="SAM" id="Phobius"/>
    </source>
</evidence>
<evidence type="ECO:0000313" key="3">
    <source>
        <dbReference type="Proteomes" id="UP000008076"/>
    </source>
</evidence>
<name>B0EU00_ENTDS</name>
<organism evidence="3">
    <name type="scientific">Entamoeba dispar (strain ATCC PRA-260 / SAW760)</name>
    <dbReference type="NCBI Taxonomy" id="370354"/>
    <lineage>
        <taxon>Eukaryota</taxon>
        <taxon>Amoebozoa</taxon>
        <taxon>Evosea</taxon>
        <taxon>Archamoebae</taxon>
        <taxon>Mastigamoebida</taxon>
        <taxon>Entamoebidae</taxon>
        <taxon>Entamoeba</taxon>
    </lineage>
</organism>
<keyword evidence="3" id="KW-1185">Reference proteome</keyword>
<gene>
    <name evidence="2" type="ORF">EDI_214540</name>
</gene>
<dbReference type="eggNOG" id="ENOG502R917">
    <property type="taxonomic scope" value="Eukaryota"/>
</dbReference>
<keyword evidence="1" id="KW-1133">Transmembrane helix</keyword>
<dbReference type="KEGG" id="edi:EDI_214540"/>
<dbReference type="AlphaFoldDB" id="B0EU00"/>
<dbReference type="RefSeq" id="XP_001741547.1">
    <property type="nucleotide sequence ID" value="XM_001741495.1"/>
</dbReference>
<sequence length="297" mass="33385">MNRCGSDFAIQGTLSDGFLLNGNIPDGTEVIKKISQDATSLTVKLTGCSNDSNGQAKCSCVMEVSNVKKEMINGRVLTEVAQKPITKKDSSSSEEEGKTVLFMWDLLKGLDNTTVIAPSLSDYKFKTLTYVDNPSAGGLCLLYGISDVTVDAQVYTDKKLQLGMGKFNPQSKQLLYIVAEPAGYYPYYYNPITVEAGVSGIFVTFIGRVLIIVYLFNYFSYLYSISLLYCGFIFFISLFSFILFHFHRHYDLIIIVLMNKYKNINILFDSIIGDLNINTTLMNKLYRIKKKNEIQNK</sequence>
<feature type="transmembrane region" description="Helical" evidence="1">
    <location>
        <begin position="196"/>
        <end position="216"/>
    </location>
</feature>
<dbReference type="OMA" id="INTFYRA"/>
<protein>
    <submittedName>
        <fullName evidence="2">Uncharacterized protein</fullName>
    </submittedName>
</protein>
<keyword evidence="1" id="KW-0472">Membrane</keyword>
<dbReference type="OrthoDB" id="10275680at2759"/>
<dbReference type="EMBL" id="DS550835">
    <property type="protein sequence ID" value="EDR22001.1"/>
    <property type="molecule type" value="Genomic_DNA"/>
</dbReference>